<evidence type="ECO:0000313" key="2">
    <source>
        <dbReference type="Proteomes" id="UP000006054"/>
    </source>
</evidence>
<dbReference type="Proteomes" id="UP000006054">
    <property type="component" value="Chromosome"/>
</dbReference>
<accession>I4ANK4</accession>
<dbReference type="KEGG" id="fli:Fleli_3207"/>
<gene>
    <name evidence="1" type="ordered locus">Fleli_3207</name>
</gene>
<keyword evidence="2" id="KW-1185">Reference proteome</keyword>
<dbReference type="eggNOG" id="ENOG5033N1Z">
    <property type="taxonomic scope" value="Bacteria"/>
</dbReference>
<proteinExistence type="predicted"/>
<name>I4ANK4_BERLS</name>
<dbReference type="EMBL" id="CP003345">
    <property type="protein sequence ID" value="AFM05539.1"/>
    <property type="molecule type" value="Genomic_DNA"/>
</dbReference>
<reference evidence="2" key="1">
    <citation type="submission" date="2012-06" db="EMBL/GenBank/DDBJ databases">
        <title>The complete genome of Flexibacter litoralis DSM 6794.</title>
        <authorList>
            <person name="Lucas S."/>
            <person name="Copeland A."/>
            <person name="Lapidus A."/>
            <person name="Glavina del Rio T."/>
            <person name="Dalin E."/>
            <person name="Tice H."/>
            <person name="Bruce D."/>
            <person name="Goodwin L."/>
            <person name="Pitluck S."/>
            <person name="Peters L."/>
            <person name="Ovchinnikova G."/>
            <person name="Lu M."/>
            <person name="Kyrpides N."/>
            <person name="Mavromatis K."/>
            <person name="Ivanova N."/>
            <person name="Brettin T."/>
            <person name="Detter J.C."/>
            <person name="Han C."/>
            <person name="Larimer F."/>
            <person name="Land M."/>
            <person name="Hauser L."/>
            <person name="Markowitz V."/>
            <person name="Cheng J.-F."/>
            <person name="Hugenholtz P."/>
            <person name="Woyke T."/>
            <person name="Wu D."/>
            <person name="Spring S."/>
            <person name="Lang E."/>
            <person name="Kopitz M."/>
            <person name="Brambilla E."/>
            <person name="Klenk H.-P."/>
            <person name="Eisen J.A."/>
        </authorList>
    </citation>
    <scope>NUCLEOTIDE SEQUENCE [LARGE SCALE GENOMIC DNA]</scope>
    <source>
        <strain evidence="2">ATCC 23117 / DSM 6794 / NBRC 15988 / NCIMB 1366 / Sio-4</strain>
    </source>
</reference>
<organism evidence="1 2">
    <name type="scientific">Bernardetia litoralis (strain ATCC 23117 / DSM 6794 / NBRC 15988 / NCIMB 1366 / Fx l1 / Sio-4)</name>
    <name type="common">Flexibacter litoralis</name>
    <dbReference type="NCBI Taxonomy" id="880071"/>
    <lineage>
        <taxon>Bacteria</taxon>
        <taxon>Pseudomonadati</taxon>
        <taxon>Bacteroidota</taxon>
        <taxon>Cytophagia</taxon>
        <taxon>Cytophagales</taxon>
        <taxon>Bernardetiaceae</taxon>
        <taxon>Bernardetia</taxon>
    </lineage>
</organism>
<sequence length="228" mass="26760" precursor="true">MITNKIFLLLISVFICQTLVAQKNVLQAYKELQKHDTELNYYKLYQKTDKSWNTNSSADYEMPITVDFKNGYIEFTDDGTGGGSIGIQVVLFRTIDKKELVGVITERFDGYFFESTYHFWKSTDSGWKDVTDEVLPTTFNYADFIKNKSENVNPDFYKNVKYRILLPQHGTTAKLHWYFKEQKDCSDNNDNQSYCDSLKKMKKNSYNYLELIWDKANTRFNVGESVEE</sequence>
<protein>
    <submittedName>
        <fullName evidence="1">Uncharacterized protein</fullName>
    </submittedName>
</protein>
<dbReference type="AlphaFoldDB" id="I4ANK4"/>
<evidence type="ECO:0000313" key="1">
    <source>
        <dbReference type="EMBL" id="AFM05539.1"/>
    </source>
</evidence>
<dbReference type="HOGENOM" id="CLU_1093043_0_0_10"/>